<name>A0A2P2LXI8_RHIMU</name>
<dbReference type="EMBL" id="GGEC01042201">
    <property type="protein sequence ID" value="MBX22685.1"/>
    <property type="molecule type" value="Transcribed_RNA"/>
</dbReference>
<organism evidence="1">
    <name type="scientific">Rhizophora mucronata</name>
    <name type="common">Asiatic mangrove</name>
    <dbReference type="NCBI Taxonomy" id="61149"/>
    <lineage>
        <taxon>Eukaryota</taxon>
        <taxon>Viridiplantae</taxon>
        <taxon>Streptophyta</taxon>
        <taxon>Embryophyta</taxon>
        <taxon>Tracheophyta</taxon>
        <taxon>Spermatophyta</taxon>
        <taxon>Magnoliopsida</taxon>
        <taxon>eudicotyledons</taxon>
        <taxon>Gunneridae</taxon>
        <taxon>Pentapetalae</taxon>
        <taxon>rosids</taxon>
        <taxon>fabids</taxon>
        <taxon>Malpighiales</taxon>
        <taxon>Rhizophoraceae</taxon>
        <taxon>Rhizophora</taxon>
    </lineage>
</organism>
<protein>
    <submittedName>
        <fullName evidence="1">Uncharacterized protein</fullName>
    </submittedName>
</protein>
<reference evidence="1" key="1">
    <citation type="submission" date="2018-02" db="EMBL/GenBank/DDBJ databases">
        <title>Rhizophora mucronata_Transcriptome.</title>
        <authorList>
            <person name="Meera S.P."/>
            <person name="Sreeshan A."/>
            <person name="Augustine A."/>
        </authorList>
    </citation>
    <scope>NUCLEOTIDE SEQUENCE</scope>
    <source>
        <tissue evidence="1">Leaf</tissue>
    </source>
</reference>
<proteinExistence type="predicted"/>
<evidence type="ECO:0000313" key="1">
    <source>
        <dbReference type="EMBL" id="MBX22685.1"/>
    </source>
</evidence>
<sequence length="20" mass="2212">MTSQISLFSGHSFTITVKIN</sequence>
<accession>A0A2P2LXI8</accession>
<dbReference type="AlphaFoldDB" id="A0A2P2LXI8"/>